<reference evidence="1 2" key="1">
    <citation type="journal article" date="2018" name="Genome Biol. Evol.">
        <title>Multiple Roots of Fruiting Body Formation in Amoebozoa.</title>
        <authorList>
            <person name="Hillmann F."/>
            <person name="Forbes G."/>
            <person name="Novohradska S."/>
            <person name="Ferling I."/>
            <person name="Riege K."/>
            <person name="Groth M."/>
            <person name="Westermann M."/>
            <person name="Marz M."/>
            <person name="Spaller T."/>
            <person name="Winckler T."/>
            <person name="Schaap P."/>
            <person name="Glockner G."/>
        </authorList>
    </citation>
    <scope>NUCLEOTIDE SEQUENCE [LARGE SCALE GENOMIC DNA]</scope>
    <source>
        <strain evidence="1 2">Jena</strain>
    </source>
</reference>
<dbReference type="EMBL" id="MDYQ01000110">
    <property type="protein sequence ID" value="PRP82107.1"/>
    <property type="molecule type" value="Genomic_DNA"/>
</dbReference>
<keyword evidence="2" id="KW-1185">Reference proteome</keyword>
<accession>A0A2P6NDS5</accession>
<protein>
    <submittedName>
        <fullName evidence="1">Uncharacterized protein</fullName>
    </submittedName>
</protein>
<dbReference type="Proteomes" id="UP000241769">
    <property type="component" value="Unassembled WGS sequence"/>
</dbReference>
<comment type="caution">
    <text evidence="1">The sequence shown here is derived from an EMBL/GenBank/DDBJ whole genome shotgun (WGS) entry which is preliminary data.</text>
</comment>
<gene>
    <name evidence="1" type="ORF">PROFUN_10315</name>
</gene>
<proteinExistence type="predicted"/>
<dbReference type="AlphaFoldDB" id="A0A2P6NDS5"/>
<evidence type="ECO:0000313" key="2">
    <source>
        <dbReference type="Proteomes" id="UP000241769"/>
    </source>
</evidence>
<dbReference type="InParanoid" id="A0A2P6NDS5"/>
<name>A0A2P6NDS5_9EUKA</name>
<organism evidence="1 2">
    <name type="scientific">Planoprotostelium fungivorum</name>
    <dbReference type="NCBI Taxonomy" id="1890364"/>
    <lineage>
        <taxon>Eukaryota</taxon>
        <taxon>Amoebozoa</taxon>
        <taxon>Evosea</taxon>
        <taxon>Variosea</taxon>
        <taxon>Cavosteliida</taxon>
        <taxon>Cavosteliaceae</taxon>
        <taxon>Planoprotostelium</taxon>
    </lineage>
</organism>
<sequence length="210" mass="23869">MENYAQVDKLFRNEVDQGMHGIPFPDYVSLSRRICIIQSTNRKSLVKEIPAADPQPLETVNNLKSSRSVEGLFSLIISFGSEFGWLVVGEQLPKMNLVASQICCRLADIGIQDLPGKSRELKTILNGDQHSSHIELTHTTFFTTTLVIIIITMSDHINQPDYNQELLNLQAEFEALDFKILKIRVSRTNEKAKAQRQELISWKTWNSLPT</sequence>
<evidence type="ECO:0000313" key="1">
    <source>
        <dbReference type="EMBL" id="PRP82107.1"/>
    </source>
</evidence>